<dbReference type="PANTHER" id="PTHR37720">
    <property type="entry name" value="OS10G0481400 PROTEIN"/>
    <property type="match status" value="1"/>
</dbReference>
<keyword evidence="2" id="KW-1185">Reference proteome</keyword>
<evidence type="ECO:0000313" key="2">
    <source>
        <dbReference type="Proteomes" id="UP000827721"/>
    </source>
</evidence>
<dbReference type="Proteomes" id="UP000827721">
    <property type="component" value="Unassembled WGS sequence"/>
</dbReference>
<evidence type="ECO:0000313" key="1">
    <source>
        <dbReference type="EMBL" id="KAH7561034.1"/>
    </source>
</evidence>
<name>A0ABQ8HIY5_9ROSI</name>
<proteinExistence type="predicted"/>
<dbReference type="EMBL" id="JAFEMO010000010">
    <property type="protein sequence ID" value="KAH7561034.1"/>
    <property type="molecule type" value="Genomic_DNA"/>
</dbReference>
<reference evidence="1 2" key="1">
    <citation type="submission" date="2021-02" db="EMBL/GenBank/DDBJ databases">
        <title>Plant Genome Project.</title>
        <authorList>
            <person name="Zhang R.-G."/>
        </authorList>
    </citation>
    <scope>NUCLEOTIDE SEQUENCE [LARGE SCALE GENOMIC DNA]</scope>
    <source>
        <tissue evidence="1">Leaves</tissue>
    </source>
</reference>
<protein>
    <recommendedName>
        <fullName evidence="3">ATP synthase protein MI25</fullName>
    </recommendedName>
</protein>
<sequence>MISILAQERLLGAVLGSAITGVIVFEQRKCIYNSISDDQSQVESKSQVHLFIYYRNFMFLSPAIRNPRKAPQIFLQVSLWIRSFRSSYDSLSCTGCNPEKEVTLSMQGRVVQNDPVLHLAREPIFPRKTRSEFAHLWNKAVDQTFGPLIESVSSRKW</sequence>
<gene>
    <name evidence="1" type="ORF">JRO89_XS10G0161200</name>
</gene>
<accession>A0ABQ8HIY5</accession>
<organism evidence="1 2">
    <name type="scientific">Xanthoceras sorbifolium</name>
    <dbReference type="NCBI Taxonomy" id="99658"/>
    <lineage>
        <taxon>Eukaryota</taxon>
        <taxon>Viridiplantae</taxon>
        <taxon>Streptophyta</taxon>
        <taxon>Embryophyta</taxon>
        <taxon>Tracheophyta</taxon>
        <taxon>Spermatophyta</taxon>
        <taxon>Magnoliopsida</taxon>
        <taxon>eudicotyledons</taxon>
        <taxon>Gunneridae</taxon>
        <taxon>Pentapetalae</taxon>
        <taxon>rosids</taxon>
        <taxon>malvids</taxon>
        <taxon>Sapindales</taxon>
        <taxon>Sapindaceae</taxon>
        <taxon>Xanthoceroideae</taxon>
        <taxon>Xanthoceras</taxon>
    </lineage>
</organism>
<evidence type="ECO:0008006" key="3">
    <source>
        <dbReference type="Google" id="ProtNLM"/>
    </source>
</evidence>
<comment type="caution">
    <text evidence="1">The sequence shown here is derived from an EMBL/GenBank/DDBJ whole genome shotgun (WGS) entry which is preliminary data.</text>
</comment>
<dbReference type="PANTHER" id="PTHR37720:SF2">
    <property type="entry name" value="OS10G0481400 PROTEIN"/>
    <property type="match status" value="1"/>
</dbReference>